<protein>
    <recommendedName>
        <fullName evidence="1">NAD(P)-binding domain-containing protein</fullName>
    </recommendedName>
</protein>
<dbReference type="InterPro" id="IPR036291">
    <property type="entry name" value="NAD(P)-bd_dom_sf"/>
</dbReference>
<dbReference type="PANTHER" id="PTHR15020:SF50">
    <property type="entry name" value="UPF0659 PROTEIN YMR090W"/>
    <property type="match status" value="1"/>
</dbReference>
<keyword evidence="3" id="KW-1185">Reference proteome</keyword>
<gene>
    <name evidence="2" type="ORF">F1559_001928</name>
</gene>
<dbReference type="OrthoDB" id="426386at2759"/>
<comment type="caution">
    <text evidence="2">The sequence shown here is derived from an EMBL/GenBank/DDBJ whole genome shotgun (WGS) entry which is preliminary data.</text>
</comment>
<evidence type="ECO:0000259" key="1">
    <source>
        <dbReference type="Pfam" id="PF13460"/>
    </source>
</evidence>
<dbReference type="Pfam" id="PF13460">
    <property type="entry name" value="NAD_binding_10"/>
    <property type="match status" value="1"/>
</dbReference>
<evidence type="ECO:0000313" key="3">
    <source>
        <dbReference type="Proteomes" id="UP000530660"/>
    </source>
</evidence>
<evidence type="ECO:0000313" key="2">
    <source>
        <dbReference type="EMBL" id="KAF6001706.1"/>
    </source>
</evidence>
<sequence>MNAQLGRIMEWKLAGEDLVRSSGVPYTIIRPCALTLAASRGLPALHLDQGDTLRGQIARDDLAALVVACLQEPAVEGKTFEVATSPETERPSTVSLHERALQLQRDQDATARTFAPFPYVPQ</sequence>
<dbReference type="SUPFAM" id="SSF51735">
    <property type="entry name" value="NAD(P)-binding Rossmann-fold domains"/>
    <property type="match status" value="1"/>
</dbReference>
<dbReference type="InterPro" id="IPR016040">
    <property type="entry name" value="NAD(P)-bd_dom"/>
</dbReference>
<dbReference type="Gene3D" id="3.40.50.720">
    <property type="entry name" value="NAD(P)-binding Rossmann-like Domain"/>
    <property type="match status" value="1"/>
</dbReference>
<dbReference type="EMBL" id="VWRR01000013">
    <property type="protein sequence ID" value="KAF6001706.1"/>
    <property type="molecule type" value="Genomic_DNA"/>
</dbReference>
<organism evidence="2 3">
    <name type="scientific">Cyanidiococcus yangmingshanensis</name>
    <dbReference type="NCBI Taxonomy" id="2690220"/>
    <lineage>
        <taxon>Eukaryota</taxon>
        <taxon>Rhodophyta</taxon>
        <taxon>Bangiophyceae</taxon>
        <taxon>Cyanidiales</taxon>
        <taxon>Cyanidiaceae</taxon>
        <taxon>Cyanidiococcus</taxon>
    </lineage>
</organism>
<proteinExistence type="predicted"/>
<dbReference type="PANTHER" id="PTHR15020">
    <property type="entry name" value="FLAVIN REDUCTASE-RELATED"/>
    <property type="match status" value="1"/>
</dbReference>
<feature type="domain" description="NAD(P)-binding" evidence="1">
    <location>
        <begin position="3"/>
        <end position="73"/>
    </location>
</feature>
<dbReference type="AlphaFoldDB" id="A0A7J7IF26"/>
<accession>A0A7J7IF26</accession>
<dbReference type="Proteomes" id="UP000530660">
    <property type="component" value="Unassembled WGS sequence"/>
</dbReference>
<name>A0A7J7IF26_9RHOD</name>
<reference evidence="2 3" key="1">
    <citation type="journal article" date="2020" name="J. Phycol.">
        <title>Comparative genome analysis reveals Cyanidiococcus gen. nov., a new extremophilic red algal genus sister to Cyanidioschyzon (Cyanidioschyzonaceae, Rhodophyta).</title>
        <authorList>
            <person name="Liu S.-L."/>
            <person name="Chiang Y.-R."/>
            <person name="Yoon H.S."/>
            <person name="Fu H.-Y."/>
        </authorList>
    </citation>
    <scope>NUCLEOTIDE SEQUENCE [LARGE SCALE GENOMIC DNA]</scope>
    <source>
        <strain evidence="2 3">THAL066</strain>
    </source>
</reference>